<proteinExistence type="predicted"/>
<feature type="region of interest" description="Disordered" evidence="1">
    <location>
        <begin position="351"/>
        <end position="381"/>
    </location>
</feature>
<feature type="region of interest" description="Disordered" evidence="1">
    <location>
        <begin position="51"/>
        <end position="229"/>
    </location>
</feature>
<name>A0ABW6QYJ0_9NOCA</name>
<feature type="region of interest" description="Disordered" evidence="1">
    <location>
        <begin position="465"/>
        <end position="606"/>
    </location>
</feature>
<evidence type="ECO:0000313" key="3">
    <source>
        <dbReference type="Proteomes" id="UP001601948"/>
    </source>
</evidence>
<feature type="compositionally biased region" description="Low complexity" evidence="1">
    <location>
        <begin position="580"/>
        <end position="606"/>
    </location>
</feature>
<feature type="compositionally biased region" description="Gly residues" evidence="1">
    <location>
        <begin position="220"/>
        <end position="229"/>
    </location>
</feature>
<dbReference type="RefSeq" id="WP_387721443.1">
    <property type="nucleotide sequence ID" value="NZ_JBIAPI010000007.1"/>
</dbReference>
<evidence type="ECO:0000313" key="2">
    <source>
        <dbReference type="EMBL" id="MFF3226311.1"/>
    </source>
</evidence>
<feature type="compositionally biased region" description="Low complexity" evidence="1">
    <location>
        <begin position="358"/>
        <end position="381"/>
    </location>
</feature>
<evidence type="ECO:0000256" key="1">
    <source>
        <dbReference type="SAM" id="MobiDB-lite"/>
    </source>
</evidence>
<feature type="region of interest" description="Disordered" evidence="1">
    <location>
        <begin position="688"/>
        <end position="708"/>
    </location>
</feature>
<organism evidence="2 3">
    <name type="scientific">Nocardia suismassiliense</name>
    <dbReference type="NCBI Taxonomy" id="2077092"/>
    <lineage>
        <taxon>Bacteria</taxon>
        <taxon>Bacillati</taxon>
        <taxon>Actinomycetota</taxon>
        <taxon>Actinomycetes</taxon>
        <taxon>Mycobacteriales</taxon>
        <taxon>Nocardiaceae</taxon>
        <taxon>Nocardia</taxon>
    </lineage>
</organism>
<reference evidence="2 3" key="1">
    <citation type="submission" date="2024-10" db="EMBL/GenBank/DDBJ databases">
        <title>The Natural Products Discovery Center: Release of the First 8490 Sequenced Strains for Exploring Actinobacteria Biosynthetic Diversity.</title>
        <authorList>
            <person name="Kalkreuter E."/>
            <person name="Kautsar S.A."/>
            <person name="Yang D."/>
            <person name="Bader C.D."/>
            <person name="Teijaro C.N."/>
            <person name="Fluegel L."/>
            <person name="Davis C.M."/>
            <person name="Simpson J.R."/>
            <person name="Lauterbach L."/>
            <person name="Steele A.D."/>
            <person name="Gui C."/>
            <person name="Meng S."/>
            <person name="Li G."/>
            <person name="Viehrig K."/>
            <person name="Ye F."/>
            <person name="Su P."/>
            <person name="Kiefer A.F."/>
            <person name="Nichols A."/>
            <person name="Cepeda A.J."/>
            <person name="Yan W."/>
            <person name="Fan B."/>
            <person name="Jiang Y."/>
            <person name="Adhikari A."/>
            <person name="Zheng C.-J."/>
            <person name="Schuster L."/>
            <person name="Cowan T.M."/>
            <person name="Smanski M.J."/>
            <person name="Chevrette M.G."/>
            <person name="De Carvalho L.P.S."/>
            <person name="Shen B."/>
        </authorList>
    </citation>
    <scope>NUCLEOTIDE SEQUENCE [LARGE SCALE GENOMIC DNA]</scope>
    <source>
        <strain evidence="2 3">NPDC003040</strain>
    </source>
</reference>
<gene>
    <name evidence="2" type="ORF">ACFYV7_26180</name>
</gene>
<dbReference type="Proteomes" id="UP001601948">
    <property type="component" value="Unassembled WGS sequence"/>
</dbReference>
<protein>
    <submittedName>
        <fullName evidence="2">Uncharacterized protein</fullName>
    </submittedName>
</protein>
<accession>A0ABW6QYJ0</accession>
<keyword evidence="3" id="KW-1185">Reference proteome</keyword>
<feature type="compositionally biased region" description="Gly residues" evidence="1">
    <location>
        <begin position="186"/>
        <end position="201"/>
    </location>
</feature>
<feature type="compositionally biased region" description="Low complexity" evidence="1">
    <location>
        <begin position="481"/>
        <end position="504"/>
    </location>
</feature>
<comment type="caution">
    <text evidence="2">The sequence shown here is derived from an EMBL/GenBank/DDBJ whole genome shotgun (WGS) entry which is preliminary data.</text>
</comment>
<dbReference type="EMBL" id="JBIAPI010000007">
    <property type="protein sequence ID" value="MFF3226311.1"/>
    <property type="molecule type" value="Genomic_DNA"/>
</dbReference>
<feature type="compositionally biased region" description="Polar residues" evidence="1">
    <location>
        <begin position="543"/>
        <end position="559"/>
    </location>
</feature>
<sequence length="708" mass="69726">MTRDLPFDDDTTEAAERAGDTAYRVATGVARVARAGAYVTGGALVAANGGGVPAHPGSSHADSRNAGWAHNSDPDADLPSPTITFPDPVVEPAPLNSPYAANSPVAHGNSGFGLPGTHPGGANLPTFGDEYNGTDAGFQLPGTESTHQGMGLPSLAGGASNQHGMELPGTPGAADQHGVGLPGTSAGNGLGLPGTPGGIGLPGADAGPAHRPGAEVEAPGGNGFGLPGHGLGQAGHGFGLPGANGFVAPGSGVFDLPGSQATPAANGPFDGVGDAGGDPLGIFVGTQWSVDFAIGPQGVYFNSEMKVDLGAGHVGDQLDQFTDWLGSGLHVPDGNDRAVTDPTVVGHGNPGVVGGLTTPGSSSTQSTHSTHSAAPTPTTQPVVQALPAPAPMATVAPVATAAAAPAVVAPVASAAPQPVAATPLQTTIQPDAATTPIANVFAAPEGPSVLTVPAAATPALFDQARPTPVVKPTPIPDTKPSDVSVTTPSMPTTITKTVPVPTVPSDITTPSIPKTPDLTTKVPGAGHPSTPHGGISTGPDVPTTKTPPATGTQPTQSPTIPDDDVTTPSTGAGPGGATGGVSTQPTVPTREVPTVTQPDPTVPTRDVPTAVPTHNAPVPTHDLPPTFHAPTPTQAPVPTYKPPIDPKPHAIADNTHLVGANTAQIQDYPTYTDHSILASGGLSGGLLPESTMAETHHMGPGGLDSALI</sequence>